<dbReference type="AlphaFoldDB" id="A0A401G4B8"/>
<protein>
    <submittedName>
        <fullName evidence="1">Uncharacterized protein</fullName>
    </submittedName>
</protein>
<accession>A0A401G4B8</accession>
<evidence type="ECO:0000313" key="1">
    <source>
        <dbReference type="EMBL" id="GBC64087.1"/>
    </source>
</evidence>
<sequence>MVRYWGLTLENAVEIDSEKAFDDFLGPVGKSSVLAFRAIGSEYTLFRQVDTIAEYERFVCPDFSL</sequence>
<reference evidence="2" key="2">
    <citation type="submission" date="2019-01" db="EMBL/GenBank/DDBJ databases">
        <title>Genome sequence of Desulfonema ishimotonii strain Tokyo 01.</title>
        <authorList>
            <person name="Fukui M."/>
        </authorList>
    </citation>
    <scope>NUCLEOTIDE SEQUENCE [LARGE SCALE GENOMIC DNA]</scope>
    <source>
        <strain evidence="2">Tokyo 01</strain>
    </source>
</reference>
<evidence type="ECO:0000313" key="2">
    <source>
        <dbReference type="Proteomes" id="UP000288096"/>
    </source>
</evidence>
<dbReference type="Proteomes" id="UP000288096">
    <property type="component" value="Unassembled WGS sequence"/>
</dbReference>
<reference evidence="2" key="1">
    <citation type="submission" date="2017-11" db="EMBL/GenBank/DDBJ databases">
        <authorList>
            <person name="Watanabe M."/>
            <person name="Kojima H."/>
        </authorList>
    </citation>
    <scope>NUCLEOTIDE SEQUENCE [LARGE SCALE GENOMIC DNA]</scope>
    <source>
        <strain evidence="2">Tokyo 01</strain>
    </source>
</reference>
<keyword evidence="2" id="KW-1185">Reference proteome</keyword>
<gene>
    <name evidence="1" type="ORF">DENIS_5104</name>
</gene>
<name>A0A401G4B8_9BACT</name>
<organism evidence="1 2">
    <name type="scientific">Desulfonema ishimotonii</name>
    <dbReference type="NCBI Taxonomy" id="45657"/>
    <lineage>
        <taxon>Bacteria</taxon>
        <taxon>Pseudomonadati</taxon>
        <taxon>Thermodesulfobacteriota</taxon>
        <taxon>Desulfobacteria</taxon>
        <taxon>Desulfobacterales</taxon>
        <taxon>Desulfococcaceae</taxon>
        <taxon>Desulfonema</taxon>
    </lineage>
</organism>
<comment type="caution">
    <text evidence="1">The sequence shown here is derived from an EMBL/GenBank/DDBJ whole genome shotgun (WGS) entry which is preliminary data.</text>
</comment>
<proteinExistence type="predicted"/>
<dbReference type="EMBL" id="BEXT01000001">
    <property type="protein sequence ID" value="GBC64087.1"/>
    <property type="molecule type" value="Genomic_DNA"/>
</dbReference>